<organism evidence="2 3">
    <name type="scientific">Rhodococcus koreensis</name>
    <dbReference type="NCBI Taxonomy" id="99653"/>
    <lineage>
        <taxon>Bacteria</taxon>
        <taxon>Bacillati</taxon>
        <taxon>Actinomycetota</taxon>
        <taxon>Actinomycetes</taxon>
        <taxon>Mycobacteriales</taxon>
        <taxon>Nocardiaceae</taxon>
        <taxon>Rhodococcus</taxon>
    </lineage>
</organism>
<evidence type="ECO:0000256" key="1">
    <source>
        <dbReference type="SAM" id="MobiDB-lite"/>
    </source>
</evidence>
<evidence type="ECO:0000313" key="3">
    <source>
        <dbReference type="Proteomes" id="UP000183561"/>
    </source>
</evidence>
<accession>A0A1H4IBU0</accession>
<evidence type="ECO:0000313" key="2">
    <source>
        <dbReference type="EMBL" id="SEB31594.1"/>
    </source>
</evidence>
<gene>
    <name evidence="2" type="ORF">SAMN04490239_0388</name>
</gene>
<protein>
    <submittedName>
        <fullName evidence="2">Uncharacterized protein</fullName>
    </submittedName>
</protein>
<sequence>MLILLNKLPDMRSRLPMLEKALADYHAGRYYSTVLVLLAAMDGFVNDTDKQNGRKNLNSRDAADMVPWDSVASHHLGLSHAHNTFNTGTYKTVTSETTELLRNGILHGMIVNFDNDIVATKAWNRLFAVVDWAKARQKQANPPKPKLTPTSSDITRQALEHSDRRRRLDAWQQHEHTISSNVDEHTDIDRACLDFLQRWQDRQ</sequence>
<feature type="region of interest" description="Disordered" evidence="1">
    <location>
        <begin position="137"/>
        <end position="166"/>
    </location>
</feature>
<reference evidence="3" key="1">
    <citation type="submission" date="2016-10" db="EMBL/GenBank/DDBJ databases">
        <authorList>
            <person name="Varghese N."/>
            <person name="Submissions S."/>
        </authorList>
    </citation>
    <scope>NUCLEOTIDE SEQUENCE [LARGE SCALE GENOMIC DNA]</scope>
    <source>
        <strain evidence="3">DSM 44498</strain>
    </source>
</reference>
<name>A0A1H4IBU0_9NOCA</name>
<dbReference type="AlphaFoldDB" id="A0A1H4IBU0"/>
<keyword evidence="3" id="KW-1185">Reference proteome</keyword>
<proteinExistence type="predicted"/>
<dbReference type="EMBL" id="FNSV01000002">
    <property type="protein sequence ID" value="SEB31594.1"/>
    <property type="molecule type" value="Genomic_DNA"/>
</dbReference>
<dbReference type="Proteomes" id="UP000183561">
    <property type="component" value="Unassembled WGS sequence"/>
</dbReference>